<keyword evidence="5" id="KW-1185">Reference proteome</keyword>
<dbReference type="AlphaFoldDB" id="A0A2W7RE30"/>
<dbReference type="EMBL" id="VORV01000014">
    <property type="protein sequence ID" value="TXD76196.1"/>
    <property type="molecule type" value="Genomic_DNA"/>
</dbReference>
<dbReference type="Pfam" id="PF19898">
    <property type="entry name" value="DUF6371"/>
    <property type="match status" value="1"/>
</dbReference>
<feature type="domain" description="DUF6371" evidence="1">
    <location>
        <begin position="91"/>
        <end position="237"/>
    </location>
</feature>
<accession>A0A2W7RE30</accession>
<evidence type="ECO:0000259" key="1">
    <source>
        <dbReference type="Pfam" id="PF19898"/>
    </source>
</evidence>
<evidence type="ECO:0000313" key="2">
    <source>
        <dbReference type="EMBL" id="PZX52459.1"/>
    </source>
</evidence>
<proteinExistence type="predicted"/>
<dbReference type="Proteomes" id="UP000249115">
    <property type="component" value="Unassembled WGS sequence"/>
</dbReference>
<name>A0A2W7RE30_9BACT</name>
<dbReference type="InterPro" id="IPR045951">
    <property type="entry name" value="DUF6371"/>
</dbReference>
<dbReference type="EMBL" id="QKZU01000015">
    <property type="protein sequence ID" value="PZX52459.1"/>
    <property type="molecule type" value="Genomic_DNA"/>
</dbReference>
<evidence type="ECO:0000313" key="3">
    <source>
        <dbReference type="EMBL" id="TXD76196.1"/>
    </source>
</evidence>
<protein>
    <recommendedName>
        <fullName evidence="1">DUF6371 domain-containing protein</fullName>
    </recommendedName>
</protein>
<sequence>MEPLNFEKRRFNSAPLCPCGKSNRDGKFAPYKGYHDKGFCHSCGEKFMPEIDTIEDLEKGDKRLFSPPPPKPVSFIDPGILKASLSAYDKNNFVSFLKSTFGEGLTKEAVEAYKIGTSKARPGANVFWYVDERQRVRSGKIMLYDATTGKRDKEFNSWSHSRLKLDDFHLKLCFFGDHLLKSNPSKIVGIVESEKTAIISSLLFPDLVWLASGGKGNLNPYKFNSLKKRTVLLFPDLTKPGDKKNCFELWSEEVERIKGFIPGHFEVSDYFESKATDQEKESCFDLADFILLNNWSPKKERIEALQKPLIENEIKTNEGHEANDASTKPFISEDKDYISQLSFENGLLMNGMGYPAEWDLSASYTEKKTNDFIRMAVKNPNLIRLKEIFELE</sequence>
<reference evidence="2 4" key="1">
    <citation type="submission" date="2018-06" db="EMBL/GenBank/DDBJ databases">
        <title>Genomic Encyclopedia of Archaeal and Bacterial Type Strains, Phase II (KMG-II): from individual species to whole genera.</title>
        <authorList>
            <person name="Goeker M."/>
        </authorList>
    </citation>
    <scope>NUCLEOTIDE SEQUENCE [LARGE SCALE GENOMIC DNA]</scope>
    <source>
        <strain evidence="2 4">DSM 22686</strain>
    </source>
</reference>
<dbReference type="Proteomes" id="UP000321927">
    <property type="component" value="Unassembled WGS sequence"/>
</dbReference>
<comment type="caution">
    <text evidence="2">The sequence shown here is derived from an EMBL/GenBank/DDBJ whole genome shotgun (WGS) entry which is preliminary data.</text>
</comment>
<reference evidence="3 5" key="2">
    <citation type="submission" date="2019-08" db="EMBL/GenBank/DDBJ databases">
        <title>Genome of Algoriphagus ratkowskyi IC026.</title>
        <authorList>
            <person name="Bowman J.P."/>
        </authorList>
    </citation>
    <scope>NUCLEOTIDE SEQUENCE [LARGE SCALE GENOMIC DNA]</scope>
    <source>
        <strain evidence="3 5">IC026</strain>
    </source>
</reference>
<evidence type="ECO:0000313" key="5">
    <source>
        <dbReference type="Proteomes" id="UP000321927"/>
    </source>
</evidence>
<gene>
    <name evidence="3" type="ORF">ESW18_17345</name>
    <name evidence="2" type="ORF">LV84_03465</name>
</gene>
<organism evidence="2 4">
    <name type="scientific">Algoriphagus ratkowskyi</name>
    <dbReference type="NCBI Taxonomy" id="57028"/>
    <lineage>
        <taxon>Bacteria</taxon>
        <taxon>Pseudomonadati</taxon>
        <taxon>Bacteroidota</taxon>
        <taxon>Cytophagia</taxon>
        <taxon>Cytophagales</taxon>
        <taxon>Cyclobacteriaceae</taxon>
        <taxon>Algoriphagus</taxon>
    </lineage>
</organism>
<evidence type="ECO:0000313" key="4">
    <source>
        <dbReference type="Proteomes" id="UP000249115"/>
    </source>
</evidence>